<feature type="transmembrane region" description="Helical" evidence="1">
    <location>
        <begin position="7"/>
        <end position="27"/>
    </location>
</feature>
<keyword evidence="1" id="KW-1133">Transmembrane helix</keyword>
<sequence length="64" mass="7426">MINNLFLIPGIVAIIFFLLSVLLFIFIDSPQPYFAGLFVAFVVFETVFFYRFTGKNKSQNRNLL</sequence>
<keyword evidence="3" id="KW-1185">Reference proteome</keyword>
<dbReference type="EMBL" id="JAHQCS010000088">
    <property type="protein sequence ID" value="MBU9711927.1"/>
    <property type="molecule type" value="Genomic_DNA"/>
</dbReference>
<keyword evidence="1" id="KW-0812">Transmembrane</keyword>
<organism evidence="2 3">
    <name type="scientific">Evansella tamaricis</name>
    <dbReference type="NCBI Taxonomy" id="2069301"/>
    <lineage>
        <taxon>Bacteria</taxon>
        <taxon>Bacillati</taxon>
        <taxon>Bacillota</taxon>
        <taxon>Bacilli</taxon>
        <taxon>Bacillales</taxon>
        <taxon>Bacillaceae</taxon>
        <taxon>Evansella</taxon>
    </lineage>
</organism>
<dbReference type="RefSeq" id="WP_217066050.1">
    <property type="nucleotide sequence ID" value="NZ_JAHQCS010000088.1"/>
</dbReference>
<evidence type="ECO:0000256" key="1">
    <source>
        <dbReference type="SAM" id="Phobius"/>
    </source>
</evidence>
<reference evidence="2 3" key="1">
    <citation type="submission" date="2021-06" db="EMBL/GenBank/DDBJ databases">
        <title>Bacillus sp. RD4P76, an endophyte from a halophyte.</title>
        <authorList>
            <person name="Sun J.-Q."/>
        </authorList>
    </citation>
    <scope>NUCLEOTIDE SEQUENCE [LARGE SCALE GENOMIC DNA]</scope>
    <source>
        <strain evidence="2 3">CGMCC 1.15917</strain>
    </source>
</reference>
<name>A0ABS6JE28_9BACI</name>
<feature type="transmembrane region" description="Helical" evidence="1">
    <location>
        <begin position="33"/>
        <end position="52"/>
    </location>
</feature>
<dbReference type="Proteomes" id="UP000784880">
    <property type="component" value="Unassembled WGS sequence"/>
</dbReference>
<evidence type="ECO:0000313" key="2">
    <source>
        <dbReference type="EMBL" id="MBU9711927.1"/>
    </source>
</evidence>
<gene>
    <name evidence="2" type="ORF">KS419_09270</name>
</gene>
<comment type="caution">
    <text evidence="2">The sequence shown here is derived from an EMBL/GenBank/DDBJ whole genome shotgun (WGS) entry which is preliminary data.</text>
</comment>
<protein>
    <submittedName>
        <fullName evidence="2">Uncharacterized protein</fullName>
    </submittedName>
</protein>
<evidence type="ECO:0000313" key="3">
    <source>
        <dbReference type="Proteomes" id="UP000784880"/>
    </source>
</evidence>
<accession>A0ABS6JE28</accession>
<keyword evidence="1" id="KW-0472">Membrane</keyword>
<proteinExistence type="predicted"/>